<dbReference type="GeneID" id="18675908"/>
<dbReference type="KEGG" id="fme:FOMMEDRAFT_162789"/>
<sequence length="69" mass="7659">MPSLRSLNLQNLLDLAIQLQGLSDDQGHGDEDYFVWPKDTLILYQHEFCLQKNEAEAASGAGIGTIEII</sequence>
<reference evidence="2" key="1">
    <citation type="journal article" date="2012" name="Science">
        <title>The Paleozoic origin of enzymatic lignin decomposition reconstructed from 31 fungal genomes.</title>
        <authorList>
            <person name="Floudas D."/>
            <person name="Binder M."/>
            <person name="Riley R."/>
            <person name="Barry K."/>
            <person name="Blanchette R.A."/>
            <person name="Henrissat B."/>
            <person name="Martinez A.T."/>
            <person name="Otillar R."/>
            <person name="Spatafora J.W."/>
            <person name="Yadav J.S."/>
            <person name="Aerts A."/>
            <person name="Benoit I."/>
            <person name="Boyd A."/>
            <person name="Carlson A."/>
            <person name="Copeland A."/>
            <person name="Coutinho P.M."/>
            <person name="de Vries R.P."/>
            <person name="Ferreira P."/>
            <person name="Findley K."/>
            <person name="Foster B."/>
            <person name="Gaskell J."/>
            <person name="Glotzer D."/>
            <person name="Gorecki P."/>
            <person name="Heitman J."/>
            <person name="Hesse C."/>
            <person name="Hori C."/>
            <person name="Igarashi K."/>
            <person name="Jurgens J.A."/>
            <person name="Kallen N."/>
            <person name="Kersten P."/>
            <person name="Kohler A."/>
            <person name="Kuees U."/>
            <person name="Kumar T.K.A."/>
            <person name="Kuo A."/>
            <person name="LaButti K."/>
            <person name="Larrondo L.F."/>
            <person name="Lindquist E."/>
            <person name="Ling A."/>
            <person name="Lombard V."/>
            <person name="Lucas S."/>
            <person name="Lundell T."/>
            <person name="Martin R."/>
            <person name="McLaughlin D.J."/>
            <person name="Morgenstern I."/>
            <person name="Morin E."/>
            <person name="Murat C."/>
            <person name="Nagy L.G."/>
            <person name="Nolan M."/>
            <person name="Ohm R.A."/>
            <person name="Patyshakuliyeva A."/>
            <person name="Rokas A."/>
            <person name="Ruiz-Duenas F.J."/>
            <person name="Sabat G."/>
            <person name="Salamov A."/>
            <person name="Samejima M."/>
            <person name="Schmutz J."/>
            <person name="Slot J.C."/>
            <person name="St John F."/>
            <person name="Stenlid J."/>
            <person name="Sun H."/>
            <person name="Sun S."/>
            <person name="Syed K."/>
            <person name="Tsang A."/>
            <person name="Wiebenga A."/>
            <person name="Young D."/>
            <person name="Pisabarro A."/>
            <person name="Eastwood D.C."/>
            <person name="Martin F."/>
            <person name="Cullen D."/>
            <person name="Grigoriev I.V."/>
            <person name="Hibbett D.S."/>
        </authorList>
    </citation>
    <scope>NUCLEOTIDE SEQUENCE [LARGE SCALE GENOMIC DNA]</scope>
    <source>
        <strain evidence="2">MF3/22</strain>
    </source>
</reference>
<dbReference type="EMBL" id="JH717995">
    <property type="protein sequence ID" value="EJC97589.1"/>
    <property type="molecule type" value="Genomic_DNA"/>
</dbReference>
<name>R7SIZ3_FOMME</name>
<evidence type="ECO:0000313" key="1">
    <source>
        <dbReference type="EMBL" id="EJC97589.1"/>
    </source>
</evidence>
<evidence type="ECO:0000313" key="2">
    <source>
        <dbReference type="Proteomes" id="UP000053630"/>
    </source>
</evidence>
<dbReference type="AlphaFoldDB" id="R7SIZ3"/>
<proteinExistence type="predicted"/>
<gene>
    <name evidence="1" type="ORF">FOMMEDRAFT_162789</name>
</gene>
<organism evidence="1 2">
    <name type="scientific">Fomitiporia mediterranea (strain MF3/22)</name>
    <name type="common">Grapevine white-rot fungus</name>
    <dbReference type="NCBI Taxonomy" id="694068"/>
    <lineage>
        <taxon>Eukaryota</taxon>
        <taxon>Fungi</taxon>
        <taxon>Dikarya</taxon>
        <taxon>Basidiomycota</taxon>
        <taxon>Agaricomycotina</taxon>
        <taxon>Agaricomycetes</taxon>
        <taxon>Hymenochaetales</taxon>
        <taxon>Hymenochaetaceae</taxon>
        <taxon>Fomitiporia</taxon>
    </lineage>
</organism>
<dbReference type="RefSeq" id="XP_007272144.1">
    <property type="nucleotide sequence ID" value="XM_007272082.1"/>
</dbReference>
<dbReference type="Proteomes" id="UP000053630">
    <property type="component" value="Unassembled WGS sequence"/>
</dbReference>
<accession>R7SIZ3</accession>
<protein>
    <submittedName>
        <fullName evidence="1">Uncharacterized protein</fullName>
    </submittedName>
</protein>
<keyword evidence="2" id="KW-1185">Reference proteome</keyword>